<dbReference type="Proteomes" id="UP000516437">
    <property type="component" value="Chromosome 2"/>
</dbReference>
<feature type="region of interest" description="Disordered" evidence="1">
    <location>
        <begin position="110"/>
        <end position="136"/>
    </location>
</feature>
<evidence type="ECO:0000256" key="1">
    <source>
        <dbReference type="SAM" id="MobiDB-lite"/>
    </source>
</evidence>
<sequence length="224" mass="25397">MDPNYILIIEIGSLVLALGYVHTGDLWDTFKDEYWLDVNSLKIDPDVVNLINRSIKEMRRVLNVYVEHVNDEAEIIEPMNPLLALIGLGPSQDERDLIGQSLEEAVVKEGLDGNAKEEVDEQDHGGGSKKDKEKENISDYGTNLREFHETNNNPDLYADIGSLDAEREKTNINVDWFWAFSNTSGGDKDGGVQSKYEDGDELRSLVDRFDGDEALRKKKYLEFN</sequence>
<reference evidence="2 3" key="1">
    <citation type="journal article" date="2019" name="Plant Biotechnol. J.">
        <title>The red bayberry genome and genetic basis of sex determination.</title>
        <authorList>
            <person name="Jia H.M."/>
            <person name="Jia H.J."/>
            <person name="Cai Q.L."/>
            <person name="Wang Y."/>
            <person name="Zhao H.B."/>
            <person name="Yang W.F."/>
            <person name="Wang G.Y."/>
            <person name="Li Y.H."/>
            <person name="Zhan D.L."/>
            <person name="Shen Y.T."/>
            <person name="Niu Q.F."/>
            <person name="Chang L."/>
            <person name="Qiu J."/>
            <person name="Zhao L."/>
            <person name="Xie H.B."/>
            <person name="Fu W.Y."/>
            <person name="Jin J."/>
            <person name="Li X.W."/>
            <person name="Jiao Y."/>
            <person name="Zhou C.C."/>
            <person name="Tu T."/>
            <person name="Chai C.Y."/>
            <person name="Gao J.L."/>
            <person name="Fan L.J."/>
            <person name="van de Weg E."/>
            <person name="Wang J.Y."/>
            <person name="Gao Z.S."/>
        </authorList>
    </citation>
    <scope>NUCLEOTIDE SEQUENCE [LARGE SCALE GENOMIC DNA]</scope>
    <source>
        <tissue evidence="2">Leaves</tissue>
    </source>
</reference>
<comment type="caution">
    <text evidence="2">The sequence shown here is derived from an EMBL/GenBank/DDBJ whole genome shotgun (WGS) entry which is preliminary data.</text>
</comment>
<protein>
    <submittedName>
        <fullName evidence="2">Uncharacterized protein</fullName>
    </submittedName>
</protein>
<dbReference type="AlphaFoldDB" id="A0A6A1WBZ6"/>
<evidence type="ECO:0000313" key="2">
    <source>
        <dbReference type="EMBL" id="KAB1222755.1"/>
    </source>
</evidence>
<proteinExistence type="predicted"/>
<accession>A0A6A1WBZ6</accession>
<evidence type="ECO:0000313" key="3">
    <source>
        <dbReference type="Proteomes" id="UP000516437"/>
    </source>
</evidence>
<gene>
    <name evidence="2" type="ORF">CJ030_MR2G026849</name>
</gene>
<dbReference type="EMBL" id="RXIC02000020">
    <property type="protein sequence ID" value="KAB1222755.1"/>
    <property type="molecule type" value="Genomic_DNA"/>
</dbReference>
<organism evidence="2 3">
    <name type="scientific">Morella rubra</name>
    <name type="common">Chinese bayberry</name>
    <dbReference type="NCBI Taxonomy" id="262757"/>
    <lineage>
        <taxon>Eukaryota</taxon>
        <taxon>Viridiplantae</taxon>
        <taxon>Streptophyta</taxon>
        <taxon>Embryophyta</taxon>
        <taxon>Tracheophyta</taxon>
        <taxon>Spermatophyta</taxon>
        <taxon>Magnoliopsida</taxon>
        <taxon>eudicotyledons</taxon>
        <taxon>Gunneridae</taxon>
        <taxon>Pentapetalae</taxon>
        <taxon>rosids</taxon>
        <taxon>fabids</taxon>
        <taxon>Fagales</taxon>
        <taxon>Myricaceae</taxon>
        <taxon>Morella</taxon>
    </lineage>
</organism>
<keyword evidence="3" id="KW-1185">Reference proteome</keyword>
<name>A0A6A1WBZ6_9ROSI</name>